<keyword evidence="1" id="KW-0472">Membrane</keyword>
<reference evidence="2 3" key="1">
    <citation type="journal article" date="2022" name="Nat. Plants">
        <title>Genomes of leafy and leafless Platanthera orchids illuminate the evolution of mycoheterotrophy.</title>
        <authorList>
            <person name="Li M.H."/>
            <person name="Liu K.W."/>
            <person name="Li Z."/>
            <person name="Lu H.C."/>
            <person name="Ye Q.L."/>
            <person name="Zhang D."/>
            <person name="Wang J.Y."/>
            <person name="Li Y.F."/>
            <person name="Zhong Z.M."/>
            <person name="Liu X."/>
            <person name="Yu X."/>
            <person name="Liu D.K."/>
            <person name="Tu X.D."/>
            <person name="Liu B."/>
            <person name="Hao Y."/>
            <person name="Liao X.Y."/>
            <person name="Jiang Y.T."/>
            <person name="Sun W.H."/>
            <person name="Chen J."/>
            <person name="Chen Y.Q."/>
            <person name="Ai Y."/>
            <person name="Zhai J.W."/>
            <person name="Wu S.S."/>
            <person name="Zhou Z."/>
            <person name="Hsiao Y.Y."/>
            <person name="Wu W.L."/>
            <person name="Chen Y.Y."/>
            <person name="Lin Y.F."/>
            <person name="Hsu J.L."/>
            <person name="Li C.Y."/>
            <person name="Wang Z.W."/>
            <person name="Zhao X."/>
            <person name="Zhong W.Y."/>
            <person name="Ma X.K."/>
            <person name="Ma L."/>
            <person name="Huang J."/>
            <person name="Chen G.Z."/>
            <person name="Huang M.Z."/>
            <person name="Huang L."/>
            <person name="Peng D.H."/>
            <person name="Luo Y.B."/>
            <person name="Zou S.Q."/>
            <person name="Chen S.P."/>
            <person name="Lan S."/>
            <person name="Tsai W.C."/>
            <person name="Van de Peer Y."/>
            <person name="Liu Z.J."/>
        </authorList>
    </citation>
    <scope>NUCLEOTIDE SEQUENCE [LARGE SCALE GENOMIC DNA]</scope>
    <source>
        <strain evidence="2">Lor287</strain>
    </source>
</reference>
<proteinExistence type="predicted"/>
<name>A0AAP0BRF5_9ASPA</name>
<comment type="caution">
    <text evidence="2">The sequence shown here is derived from an EMBL/GenBank/DDBJ whole genome shotgun (WGS) entry which is preliminary data.</text>
</comment>
<dbReference type="Proteomes" id="UP001418222">
    <property type="component" value="Unassembled WGS sequence"/>
</dbReference>
<dbReference type="EMBL" id="JBBWWQ010000005">
    <property type="protein sequence ID" value="KAK8947097.1"/>
    <property type="molecule type" value="Genomic_DNA"/>
</dbReference>
<feature type="transmembrane region" description="Helical" evidence="1">
    <location>
        <begin position="72"/>
        <end position="97"/>
    </location>
</feature>
<organism evidence="2 3">
    <name type="scientific">Platanthera zijinensis</name>
    <dbReference type="NCBI Taxonomy" id="2320716"/>
    <lineage>
        <taxon>Eukaryota</taxon>
        <taxon>Viridiplantae</taxon>
        <taxon>Streptophyta</taxon>
        <taxon>Embryophyta</taxon>
        <taxon>Tracheophyta</taxon>
        <taxon>Spermatophyta</taxon>
        <taxon>Magnoliopsida</taxon>
        <taxon>Liliopsida</taxon>
        <taxon>Asparagales</taxon>
        <taxon>Orchidaceae</taxon>
        <taxon>Orchidoideae</taxon>
        <taxon>Orchideae</taxon>
        <taxon>Orchidinae</taxon>
        <taxon>Platanthera</taxon>
    </lineage>
</organism>
<evidence type="ECO:0000313" key="3">
    <source>
        <dbReference type="Proteomes" id="UP001418222"/>
    </source>
</evidence>
<keyword evidence="1" id="KW-0812">Transmembrane</keyword>
<accession>A0AAP0BRF5</accession>
<evidence type="ECO:0000256" key="1">
    <source>
        <dbReference type="SAM" id="Phobius"/>
    </source>
</evidence>
<keyword evidence="3" id="KW-1185">Reference proteome</keyword>
<keyword evidence="1" id="KW-1133">Transmembrane helix</keyword>
<dbReference type="AlphaFoldDB" id="A0AAP0BRF5"/>
<evidence type="ECO:0000313" key="2">
    <source>
        <dbReference type="EMBL" id="KAK8947097.1"/>
    </source>
</evidence>
<sequence>MQGNTIIIILEFFLMFVMQINVPNFRPQRLQSSVFHSRKLCSENFLAVNIQWLQIWSFSSEETRSMKHLLKFTYISIICCFTHFIANIYIFLAIFILQLSVTAIDGYLRFRIFLRNSVDMNFHA</sequence>
<gene>
    <name evidence="2" type="ORF">KSP39_PZI006475</name>
</gene>
<protein>
    <submittedName>
        <fullName evidence="2">Uncharacterized protein</fullName>
    </submittedName>
</protein>
<feature type="transmembrane region" description="Helical" evidence="1">
    <location>
        <begin position="6"/>
        <end position="22"/>
    </location>
</feature>